<accession>A0A0D7WWA0</accession>
<keyword evidence="2" id="KW-1185">Reference proteome</keyword>
<gene>
    <name evidence="1" type="ORF">QD47_24905</name>
</gene>
<protein>
    <submittedName>
        <fullName evidence="1">Uncharacterized protein</fullName>
    </submittedName>
</protein>
<sequence>MDLKEHVLNELNNILGSDASDSEKMMVAGAYIIGWLAEGVKTKKLTIQEVYDIMGAYNAYEQSLEGTK</sequence>
<dbReference type="AlphaFoldDB" id="A0A0D7WWA0"/>
<dbReference type="Proteomes" id="UP000032534">
    <property type="component" value="Unassembled WGS sequence"/>
</dbReference>
<comment type="caution">
    <text evidence="1">The sequence shown here is derived from an EMBL/GenBank/DDBJ whole genome shotgun (WGS) entry which is preliminary data.</text>
</comment>
<evidence type="ECO:0000313" key="1">
    <source>
        <dbReference type="EMBL" id="KJD43008.1"/>
    </source>
</evidence>
<evidence type="ECO:0000313" key="2">
    <source>
        <dbReference type="Proteomes" id="UP000032534"/>
    </source>
</evidence>
<dbReference type="EMBL" id="JTHP01000071">
    <property type="protein sequence ID" value="KJD43008.1"/>
    <property type="molecule type" value="Genomic_DNA"/>
</dbReference>
<organism evidence="1 2">
    <name type="scientific">Paenibacillus terrae</name>
    <dbReference type="NCBI Taxonomy" id="159743"/>
    <lineage>
        <taxon>Bacteria</taxon>
        <taxon>Bacillati</taxon>
        <taxon>Bacillota</taxon>
        <taxon>Bacilli</taxon>
        <taxon>Bacillales</taxon>
        <taxon>Paenibacillaceae</taxon>
        <taxon>Paenibacillus</taxon>
    </lineage>
</organism>
<name>A0A0D7WWA0_9BACL</name>
<dbReference type="OrthoDB" id="2661948at2"/>
<proteinExistence type="predicted"/>
<reference evidence="1 2" key="1">
    <citation type="submission" date="2014-11" db="EMBL/GenBank/DDBJ databases">
        <title>Draft Genome Sequences of Paenibacillus polymyxa NRRL B-30509 and Paenibacillus terrae NRRL B-30644, Strains from a Poultry Environment that Produce Tridecaptin A and Paenicidins.</title>
        <authorList>
            <person name="van Belkum M.J."/>
            <person name="Lohans C.T."/>
            <person name="Vederas J.C."/>
        </authorList>
    </citation>
    <scope>NUCLEOTIDE SEQUENCE [LARGE SCALE GENOMIC DNA]</scope>
    <source>
        <strain evidence="1 2">NRRL B-30644</strain>
    </source>
</reference>
<dbReference type="PATRIC" id="fig|159743.3.peg.5512"/>
<dbReference type="RefSeq" id="WP_044648643.1">
    <property type="nucleotide sequence ID" value="NZ_JTHP01000071.1"/>
</dbReference>